<dbReference type="Gene3D" id="3.30.70.330">
    <property type="match status" value="1"/>
</dbReference>
<proteinExistence type="predicted"/>
<feature type="region of interest" description="Disordered" evidence="3">
    <location>
        <begin position="1"/>
        <end position="45"/>
    </location>
</feature>
<protein>
    <submittedName>
        <fullName evidence="6">Uncharacterized protein At1g27050</fullName>
    </submittedName>
</protein>
<gene>
    <name evidence="6" type="primary">LOC111019113</name>
</gene>
<dbReference type="PROSITE" id="PS50102">
    <property type="entry name" value="RRM"/>
    <property type="match status" value="1"/>
</dbReference>
<dbReference type="GO" id="GO:0005634">
    <property type="term" value="C:nucleus"/>
    <property type="evidence" value="ECO:0007669"/>
    <property type="project" value="TreeGrafter"/>
</dbReference>
<dbReference type="Pfam" id="PF00076">
    <property type="entry name" value="RRM_1"/>
    <property type="match status" value="1"/>
</dbReference>
<dbReference type="Proteomes" id="UP000504603">
    <property type="component" value="Unplaced"/>
</dbReference>
<evidence type="ECO:0000256" key="2">
    <source>
        <dbReference type="PROSITE-ProRule" id="PRU00176"/>
    </source>
</evidence>
<dbReference type="InterPro" id="IPR035979">
    <property type="entry name" value="RBD_domain_sf"/>
</dbReference>
<keyword evidence="1 2" id="KW-0694">RNA-binding</keyword>
<evidence type="ECO:0000313" key="6">
    <source>
        <dbReference type="RefSeq" id="XP_022151094.1"/>
    </source>
</evidence>
<dbReference type="KEGG" id="mcha:111019113"/>
<dbReference type="InterPro" id="IPR000504">
    <property type="entry name" value="RRM_dom"/>
</dbReference>
<sequence>MSRKRDKPYPSRHVPTSVSKRRRPLPPVPSPPEDDDIDKPIPKPAPPPALVIVDLPSNCSVLDLKSRFEIYGSISRIRIDRDCVGFIAYRTKDSADAAMAAALDPSFGFTIDSKKVQVLWANDPQVQWRQGINVGVNKKNELSSKLLRAEVPLSRHGRGNRLASTIVNPRKSDCSSRLDVPFRAREVVAYDDIL</sequence>
<evidence type="ECO:0000259" key="4">
    <source>
        <dbReference type="PROSITE" id="PS50102"/>
    </source>
</evidence>
<evidence type="ECO:0000256" key="3">
    <source>
        <dbReference type="SAM" id="MobiDB-lite"/>
    </source>
</evidence>
<dbReference type="PANTHER" id="PTHR48024">
    <property type="entry name" value="GEO13361P1-RELATED"/>
    <property type="match status" value="1"/>
</dbReference>
<accession>A0A6J1DBZ8</accession>
<evidence type="ECO:0000256" key="1">
    <source>
        <dbReference type="ARBA" id="ARBA00022884"/>
    </source>
</evidence>
<organism evidence="5 6">
    <name type="scientific">Momordica charantia</name>
    <name type="common">Bitter gourd</name>
    <name type="synonym">Balsam pear</name>
    <dbReference type="NCBI Taxonomy" id="3673"/>
    <lineage>
        <taxon>Eukaryota</taxon>
        <taxon>Viridiplantae</taxon>
        <taxon>Streptophyta</taxon>
        <taxon>Embryophyta</taxon>
        <taxon>Tracheophyta</taxon>
        <taxon>Spermatophyta</taxon>
        <taxon>Magnoliopsida</taxon>
        <taxon>eudicotyledons</taxon>
        <taxon>Gunneridae</taxon>
        <taxon>Pentapetalae</taxon>
        <taxon>rosids</taxon>
        <taxon>fabids</taxon>
        <taxon>Cucurbitales</taxon>
        <taxon>Cucurbitaceae</taxon>
        <taxon>Momordiceae</taxon>
        <taxon>Momordica</taxon>
    </lineage>
</organism>
<dbReference type="PANTHER" id="PTHR48024:SF48">
    <property type="entry name" value="RRM DOMAIN-CONTAINING PROTEIN"/>
    <property type="match status" value="1"/>
</dbReference>
<keyword evidence="5" id="KW-1185">Reference proteome</keyword>
<dbReference type="OrthoDB" id="1908804at2759"/>
<dbReference type="CDD" id="cd00590">
    <property type="entry name" value="RRM_SF"/>
    <property type="match status" value="1"/>
</dbReference>
<dbReference type="GO" id="GO:0003723">
    <property type="term" value="F:RNA binding"/>
    <property type="evidence" value="ECO:0007669"/>
    <property type="project" value="UniProtKB-UniRule"/>
</dbReference>
<reference evidence="6" key="1">
    <citation type="submission" date="2025-08" db="UniProtKB">
        <authorList>
            <consortium name="RefSeq"/>
        </authorList>
    </citation>
    <scope>IDENTIFICATION</scope>
    <source>
        <strain evidence="6">OHB3-1</strain>
    </source>
</reference>
<dbReference type="SUPFAM" id="SSF54928">
    <property type="entry name" value="RNA-binding domain, RBD"/>
    <property type="match status" value="1"/>
</dbReference>
<dbReference type="InterPro" id="IPR050886">
    <property type="entry name" value="RNA-binding_reg"/>
</dbReference>
<name>A0A6J1DBZ8_MOMCH</name>
<dbReference type="RefSeq" id="XP_022151094.1">
    <property type="nucleotide sequence ID" value="XM_022295402.1"/>
</dbReference>
<dbReference type="InterPro" id="IPR012677">
    <property type="entry name" value="Nucleotide-bd_a/b_plait_sf"/>
</dbReference>
<dbReference type="SMART" id="SM00360">
    <property type="entry name" value="RRM"/>
    <property type="match status" value="1"/>
</dbReference>
<dbReference type="GO" id="GO:0005739">
    <property type="term" value="C:mitochondrion"/>
    <property type="evidence" value="ECO:0007669"/>
    <property type="project" value="TreeGrafter"/>
</dbReference>
<feature type="domain" description="RRM" evidence="4">
    <location>
        <begin position="48"/>
        <end position="123"/>
    </location>
</feature>
<evidence type="ECO:0000313" key="5">
    <source>
        <dbReference type="Proteomes" id="UP000504603"/>
    </source>
</evidence>
<dbReference type="AlphaFoldDB" id="A0A6J1DBZ8"/>
<dbReference type="GeneID" id="111019113"/>